<feature type="compositionally biased region" description="Low complexity" evidence="1">
    <location>
        <begin position="89"/>
        <end position="105"/>
    </location>
</feature>
<reference evidence="2 3" key="1">
    <citation type="submission" date="2020-08" db="EMBL/GenBank/DDBJ databases">
        <title>Genome sequencing of Purple Non-Sulfur Bacteria from various extreme environments.</title>
        <authorList>
            <person name="Mayer M."/>
        </authorList>
    </citation>
    <scope>NUCLEOTIDE SEQUENCE [LARGE SCALE GENOMIC DNA]</scope>
    <source>
        <strain evidence="2 3">2761</strain>
    </source>
</reference>
<evidence type="ECO:0000256" key="1">
    <source>
        <dbReference type="SAM" id="MobiDB-lite"/>
    </source>
</evidence>
<gene>
    <name evidence="2" type="ORF">GGD90_002340</name>
</gene>
<name>A0A840G141_RHOTE</name>
<protein>
    <submittedName>
        <fullName evidence="2">Uncharacterized protein</fullName>
    </submittedName>
</protein>
<dbReference type="RefSeq" id="WP_153116907.1">
    <property type="nucleotide sequence ID" value="NZ_JACIGE010000008.1"/>
</dbReference>
<organism evidence="2 3">
    <name type="scientific">Rhodocyclus tenuis</name>
    <name type="common">Rhodospirillum tenue</name>
    <dbReference type="NCBI Taxonomy" id="1066"/>
    <lineage>
        <taxon>Bacteria</taxon>
        <taxon>Pseudomonadati</taxon>
        <taxon>Pseudomonadota</taxon>
        <taxon>Betaproteobacteria</taxon>
        <taxon>Rhodocyclales</taxon>
        <taxon>Rhodocyclaceae</taxon>
        <taxon>Rhodocyclus</taxon>
    </lineage>
</organism>
<evidence type="ECO:0000313" key="2">
    <source>
        <dbReference type="EMBL" id="MBB4247954.1"/>
    </source>
</evidence>
<evidence type="ECO:0000313" key="3">
    <source>
        <dbReference type="Proteomes" id="UP000587070"/>
    </source>
</evidence>
<dbReference type="Proteomes" id="UP000587070">
    <property type="component" value="Unassembled WGS sequence"/>
</dbReference>
<dbReference type="EMBL" id="JACIGE010000008">
    <property type="protein sequence ID" value="MBB4247954.1"/>
    <property type="molecule type" value="Genomic_DNA"/>
</dbReference>
<dbReference type="AlphaFoldDB" id="A0A840G141"/>
<proteinExistence type="predicted"/>
<sequence>MDRLIQYAAASVAAAFPGRALIPAAQGWEFVGGNGKTSRNLICQGRFPLALIKRGRQNFVPAGALVSYLAEQLQAAGWTPPLAMIPAGSGIPTPSAAASTAPAPALRGRPSREEEVRARAAGLSVREWRLQQRAAAAQQSRSIDAAGRQS</sequence>
<comment type="caution">
    <text evidence="2">The sequence shown here is derived from an EMBL/GenBank/DDBJ whole genome shotgun (WGS) entry which is preliminary data.</text>
</comment>
<feature type="region of interest" description="Disordered" evidence="1">
    <location>
        <begin position="89"/>
        <end position="118"/>
    </location>
</feature>
<keyword evidence="3" id="KW-1185">Reference proteome</keyword>
<accession>A0A840G141</accession>